<dbReference type="SUPFAM" id="SSF103025">
    <property type="entry name" value="Folate-binding domain"/>
    <property type="match status" value="1"/>
</dbReference>
<dbReference type="EC" id="2.1.2.10" evidence="2 7"/>
<evidence type="ECO:0000313" key="11">
    <source>
        <dbReference type="EMBL" id="XBG62787.1"/>
    </source>
</evidence>
<dbReference type="InterPro" id="IPR013977">
    <property type="entry name" value="GcvT_C"/>
</dbReference>
<dbReference type="GO" id="GO:0004047">
    <property type="term" value="F:aminomethyltransferase activity"/>
    <property type="evidence" value="ECO:0007669"/>
    <property type="project" value="UniProtKB-UniRule"/>
</dbReference>
<evidence type="ECO:0000256" key="8">
    <source>
        <dbReference type="PIRSR" id="PIRSR006487-1"/>
    </source>
</evidence>
<gene>
    <name evidence="7 11" type="primary">gcvT</name>
    <name evidence="11" type="ORF">ABGB03_07705</name>
</gene>
<dbReference type="FunFam" id="2.40.30.110:FF:000003">
    <property type="entry name" value="Aminomethyltransferase"/>
    <property type="match status" value="1"/>
</dbReference>
<evidence type="ECO:0000256" key="1">
    <source>
        <dbReference type="ARBA" id="ARBA00008609"/>
    </source>
</evidence>
<dbReference type="InterPro" id="IPR006223">
    <property type="entry name" value="GcvT"/>
</dbReference>
<organism evidence="11">
    <name type="scientific">Pontimicrobium sp. SW4</name>
    <dbReference type="NCBI Taxonomy" id="3153519"/>
    <lineage>
        <taxon>Bacteria</taxon>
        <taxon>Pseudomonadati</taxon>
        <taxon>Bacteroidota</taxon>
        <taxon>Flavobacteriia</taxon>
        <taxon>Flavobacteriales</taxon>
        <taxon>Flavobacteriaceae</taxon>
        <taxon>Pontimicrobium</taxon>
    </lineage>
</organism>
<dbReference type="FunFam" id="3.30.70.1400:FF:000001">
    <property type="entry name" value="Aminomethyltransferase"/>
    <property type="match status" value="1"/>
</dbReference>
<dbReference type="GO" id="GO:0005829">
    <property type="term" value="C:cytosol"/>
    <property type="evidence" value="ECO:0007669"/>
    <property type="project" value="TreeGrafter"/>
</dbReference>
<dbReference type="InterPro" id="IPR022903">
    <property type="entry name" value="GcvT_bac"/>
</dbReference>
<comment type="function">
    <text evidence="7">The glycine cleavage system catalyzes the degradation of glycine.</text>
</comment>
<dbReference type="InterPro" id="IPR029043">
    <property type="entry name" value="GcvT/YgfZ_C"/>
</dbReference>
<comment type="subunit">
    <text evidence="7">The glycine cleavage system is composed of four proteins: P, T, L and H.</text>
</comment>
<dbReference type="EMBL" id="CP157199">
    <property type="protein sequence ID" value="XBG62787.1"/>
    <property type="molecule type" value="Genomic_DNA"/>
</dbReference>
<dbReference type="PANTHER" id="PTHR43757:SF2">
    <property type="entry name" value="AMINOMETHYLTRANSFERASE, MITOCHONDRIAL"/>
    <property type="match status" value="1"/>
</dbReference>
<reference evidence="11" key="1">
    <citation type="submission" date="2024-05" db="EMBL/GenBank/DDBJ databases">
        <title>Pontimicrobium maritimus sp. nov., isolated form sea water.</title>
        <authorList>
            <person name="Muhammad N."/>
            <person name="Vuong T.Q."/>
            <person name="Han H.L."/>
            <person name="Kim S.-G."/>
        </authorList>
    </citation>
    <scope>NUCLEOTIDE SEQUENCE</scope>
    <source>
        <strain evidence="11">SW4</strain>
    </source>
</reference>
<evidence type="ECO:0000259" key="9">
    <source>
        <dbReference type="Pfam" id="PF01571"/>
    </source>
</evidence>
<dbReference type="PIRSF" id="PIRSF006487">
    <property type="entry name" value="GcvT"/>
    <property type="match status" value="1"/>
</dbReference>
<dbReference type="Gene3D" id="2.40.30.110">
    <property type="entry name" value="Aminomethyltransferase beta-barrel domains"/>
    <property type="match status" value="1"/>
</dbReference>
<dbReference type="Pfam" id="PF01571">
    <property type="entry name" value="GCV_T"/>
    <property type="match status" value="1"/>
</dbReference>
<dbReference type="NCBIfam" id="NF001567">
    <property type="entry name" value="PRK00389.1"/>
    <property type="match status" value="1"/>
</dbReference>
<comment type="catalytic activity">
    <reaction evidence="6 7">
        <text>N(6)-[(R)-S(8)-aminomethyldihydrolipoyl]-L-lysyl-[protein] + (6S)-5,6,7,8-tetrahydrofolate = N(6)-[(R)-dihydrolipoyl]-L-lysyl-[protein] + (6R)-5,10-methylene-5,6,7,8-tetrahydrofolate + NH4(+)</text>
        <dbReference type="Rhea" id="RHEA:16945"/>
        <dbReference type="Rhea" id="RHEA-COMP:10475"/>
        <dbReference type="Rhea" id="RHEA-COMP:10492"/>
        <dbReference type="ChEBI" id="CHEBI:15636"/>
        <dbReference type="ChEBI" id="CHEBI:28938"/>
        <dbReference type="ChEBI" id="CHEBI:57453"/>
        <dbReference type="ChEBI" id="CHEBI:83100"/>
        <dbReference type="ChEBI" id="CHEBI:83143"/>
        <dbReference type="EC" id="2.1.2.10"/>
    </reaction>
</comment>
<dbReference type="GO" id="GO:0008483">
    <property type="term" value="F:transaminase activity"/>
    <property type="evidence" value="ECO:0007669"/>
    <property type="project" value="UniProtKB-KW"/>
</dbReference>
<dbReference type="InterPro" id="IPR006222">
    <property type="entry name" value="GCVT_N"/>
</dbReference>
<feature type="domain" description="Aminomethyltransferase C-terminal" evidence="10">
    <location>
        <begin position="280"/>
        <end position="359"/>
    </location>
</feature>
<dbReference type="RefSeq" id="WP_347926255.1">
    <property type="nucleotide sequence ID" value="NZ_CP157199.1"/>
</dbReference>
<evidence type="ECO:0000256" key="2">
    <source>
        <dbReference type="ARBA" id="ARBA00012616"/>
    </source>
</evidence>
<dbReference type="InterPro" id="IPR027266">
    <property type="entry name" value="TrmE/GcvT-like"/>
</dbReference>
<protein>
    <recommendedName>
        <fullName evidence="2 7">Aminomethyltransferase</fullName>
        <ecNumber evidence="2 7">2.1.2.10</ecNumber>
    </recommendedName>
    <alternativeName>
        <fullName evidence="5 7">Glycine cleavage system T protein</fullName>
    </alternativeName>
</protein>
<keyword evidence="4 7" id="KW-0808">Transferase</keyword>
<accession>A0AAU7BX75</accession>
<dbReference type="SUPFAM" id="SSF101790">
    <property type="entry name" value="Aminomethyltransferase beta-barrel domain"/>
    <property type="match status" value="1"/>
</dbReference>
<dbReference type="GO" id="GO:0019464">
    <property type="term" value="P:glycine decarboxylation via glycine cleavage system"/>
    <property type="evidence" value="ECO:0007669"/>
    <property type="project" value="UniProtKB-UniRule"/>
</dbReference>
<dbReference type="InterPro" id="IPR028896">
    <property type="entry name" value="GcvT/YgfZ/DmdA"/>
</dbReference>
<name>A0AAU7BX75_9FLAO</name>
<keyword evidence="3 7" id="KW-0032">Aminotransferase</keyword>
<dbReference type="Gene3D" id="4.10.1250.10">
    <property type="entry name" value="Aminomethyltransferase fragment"/>
    <property type="match status" value="1"/>
</dbReference>
<comment type="similarity">
    <text evidence="1 7">Belongs to the GcvT family.</text>
</comment>
<dbReference type="Pfam" id="PF08669">
    <property type="entry name" value="GCV_T_C"/>
    <property type="match status" value="1"/>
</dbReference>
<evidence type="ECO:0000256" key="7">
    <source>
        <dbReference type="HAMAP-Rule" id="MF_00259"/>
    </source>
</evidence>
<dbReference type="AlphaFoldDB" id="A0AAU7BX75"/>
<dbReference type="HAMAP" id="MF_00259">
    <property type="entry name" value="GcvT"/>
    <property type="match status" value="1"/>
</dbReference>
<dbReference type="GO" id="GO:0005960">
    <property type="term" value="C:glycine cleavage complex"/>
    <property type="evidence" value="ECO:0007669"/>
    <property type="project" value="InterPro"/>
</dbReference>
<feature type="domain" description="GCVT N-terminal" evidence="9">
    <location>
        <begin position="7"/>
        <end position="262"/>
    </location>
</feature>
<evidence type="ECO:0000256" key="5">
    <source>
        <dbReference type="ARBA" id="ARBA00031395"/>
    </source>
</evidence>
<dbReference type="PANTHER" id="PTHR43757">
    <property type="entry name" value="AMINOMETHYLTRANSFERASE"/>
    <property type="match status" value="1"/>
</dbReference>
<feature type="binding site" evidence="8">
    <location>
        <position position="195"/>
    </location>
    <ligand>
        <name>substrate</name>
    </ligand>
</feature>
<evidence type="ECO:0000256" key="6">
    <source>
        <dbReference type="ARBA" id="ARBA00047665"/>
    </source>
</evidence>
<proteinExistence type="inferred from homology"/>
<sequence length="360" mass="39275">MKNTALTSTHEALGAKIVPFAGYNMPVQYEGVNAEHETVRKAVGVFDVSHMGEFLINGPNALALIQKVTSNDASKLAVGKAQYSCLPNDDGGIVDDLIVYMIKEEQYLLVVNASNIEKDWNWIQSKNDVGAEMKDISDDYSLLAIQGPKAVEAMQSLTSHDLSDIKFYNFVVGDFAGIEHVIISATGYTGSGGFEIYCKNSEVKQIWDKVFEAGADYGIKPIGLAARDTLRLEMGYCLYGNDIDDTTSPIEAGLGWITKFTKEFTNCKALEDQKRQGPERKLVAFQLDERGIPRQGYDIVDGNGNKIGEVTSGTMSPSLEIGIGLGYVPSVFTDVGSKINIQIRKNAVPATVVKLPFYKG</sequence>
<evidence type="ECO:0000256" key="4">
    <source>
        <dbReference type="ARBA" id="ARBA00022679"/>
    </source>
</evidence>
<dbReference type="Gene3D" id="3.30.70.1400">
    <property type="entry name" value="Aminomethyltransferase beta-barrel domains"/>
    <property type="match status" value="1"/>
</dbReference>
<evidence type="ECO:0000256" key="3">
    <source>
        <dbReference type="ARBA" id="ARBA00022576"/>
    </source>
</evidence>
<evidence type="ECO:0000259" key="10">
    <source>
        <dbReference type="Pfam" id="PF08669"/>
    </source>
</evidence>
<dbReference type="NCBIfam" id="TIGR00528">
    <property type="entry name" value="gcvT"/>
    <property type="match status" value="1"/>
</dbReference>
<dbReference type="Gene3D" id="3.30.1360.120">
    <property type="entry name" value="Probable tRNA modification gtpase trme, domain 1"/>
    <property type="match status" value="1"/>
</dbReference>